<gene>
    <name evidence="2" type="ORF">OP10G_3298</name>
</gene>
<keyword evidence="1" id="KW-1133">Transmembrane helix</keyword>
<keyword evidence="3" id="KW-1185">Reference proteome</keyword>
<dbReference type="EMBL" id="CP007139">
    <property type="protein sequence ID" value="AIE86666.1"/>
    <property type="molecule type" value="Genomic_DNA"/>
</dbReference>
<dbReference type="eggNOG" id="COG3307">
    <property type="taxonomic scope" value="Bacteria"/>
</dbReference>
<evidence type="ECO:0000256" key="1">
    <source>
        <dbReference type="SAM" id="Phobius"/>
    </source>
</evidence>
<organism evidence="2 3">
    <name type="scientific">Fimbriimonas ginsengisoli Gsoil 348</name>
    <dbReference type="NCBI Taxonomy" id="661478"/>
    <lineage>
        <taxon>Bacteria</taxon>
        <taxon>Bacillati</taxon>
        <taxon>Armatimonadota</taxon>
        <taxon>Fimbriimonadia</taxon>
        <taxon>Fimbriimonadales</taxon>
        <taxon>Fimbriimonadaceae</taxon>
        <taxon>Fimbriimonas</taxon>
    </lineage>
</organism>
<feature type="transmembrane region" description="Helical" evidence="1">
    <location>
        <begin position="169"/>
        <end position="187"/>
    </location>
</feature>
<proteinExistence type="predicted"/>
<evidence type="ECO:0008006" key="4">
    <source>
        <dbReference type="Google" id="ProtNLM"/>
    </source>
</evidence>
<accession>A0A068NTA8</accession>
<evidence type="ECO:0000313" key="2">
    <source>
        <dbReference type="EMBL" id="AIE86666.1"/>
    </source>
</evidence>
<feature type="transmembrane region" description="Helical" evidence="1">
    <location>
        <begin position="96"/>
        <end position="114"/>
    </location>
</feature>
<feature type="transmembrane region" description="Helical" evidence="1">
    <location>
        <begin position="120"/>
        <end position="139"/>
    </location>
</feature>
<reference evidence="2 3" key="1">
    <citation type="journal article" date="2014" name="PLoS ONE">
        <title>The first complete genome sequence of the class fimbriimonadia in the phylum armatimonadetes.</title>
        <authorList>
            <person name="Hu Z.Y."/>
            <person name="Wang Y.Z."/>
            <person name="Im W.T."/>
            <person name="Wang S.Y."/>
            <person name="Zhao G.P."/>
            <person name="Zheng H.J."/>
            <person name="Quan Z.X."/>
        </authorList>
    </citation>
    <scope>NUCLEOTIDE SEQUENCE [LARGE SCALE GENOMIC DNA]</scope>
    <source>
        <strain evidence="2">Gsoil 348</strain>
    </source>
</reference>
<sequence>MAGLLKFSFVGELGARDILVIVLAPFYIRKATQIVRMKPFRTFLSLGVIYFVSLVTSDFVRQSAEEDYFRGWAKILIFLLTLFLAPALLDGKPWRMAAYMVGSLMVILASAAAGPTLPLYKFYLAIPVSCVCFIGAGYLSARFGRMALILPLLSGLVALSQNARSAAGMTLLATGILSLWILDVGKATPSKTKLRRKSIAAICTMVLGILAILGLYKYAASNGLLGKEGQEKYETQISISQEDVGPFDIVLGGRNEMLFSVPEILRSPIIGYGSWAKDYEFVHSRSYELGIQKGSVRTTGRIPTHSFLLQGWVEAGICGGIFWMFALLQMLRTLFTGTFNTLGVWGPLFCYTITQLSWDLLFSPFGGERKVEVGFMLAIVSWMAVIARREQQAQIRLRTSVEATA</sequence>
<keyword evidence="1" id="KW-0812">Transmembrane</keyword>
<feature type="transmembrane region" description="Helical" evidence="1">
    <location>
        <begin position="307"/>
        <end position="327"/>
    </location>
</feature>
<dbReference type="Proteomes" id="UP000027982">
    <property type="component" value="Chromosome"/>
</dbReference>
<feature type="transmembrane region" description="Helical" evidence="1">
    <location>
        <begin position="40"/>
        <end position="60"/>
    </location>
</feature>
<dbReference type="STRING" id="661478.OP10G_3298"/>
<feature type="transmembrane region" description="Helical" evidence="1">
    <location>
        <begin position="199"/>
        <end position="219"/>
    </location>
</feature>
<dbReference type="KEGG" id="fgi:OP10G_3298"/>
<protein>
    <recommendedName>
        <fullName evidence="4">O-antigen polymerase</fullName>
    </recommendedName>
</protein>
<dbReference type="AlphaFoldDB" id="A0A068NTA8"/>
<evidence type="ECO:0000313" key="3">
    <source>
        <dbReference type="Proteomes" id="UP000027982"/>
    </source>
</evidence>
<feature type="transmembrane region" description="Helical" evidence="1">
    <location>
        <begin position="72"/>
        <end position="89"/>
    </location>
</feature>
<dbReference type="HOGENOM" id="CLU_052350_0_0_0"/>
<feature type="transmembrane region" description="Helical" evidence="1">
    <location>
        <begin position="370"/>
        <end position="387"/>
    </location>
</feature>
<keyword evidence="1" id="KW-0472">Membrane</keyword>
<feature type="transmembrane region" description="Helical" evidence="1">
    <location>
        <begin position="339"/>
        <end position="358"/>
    </location>
</feature>
<name>A0A068NTA8_FIMGI</name>
<feature type="transmembrane region" description="Helical" evidence="1">
    <location>
        <begin position="6"/>
        <end position="28"/>
    </location>
</feature>